<reference evidence="2 3" key="1">
    <citation type="journal article" date="2023" name="Sci. Data">
        <title>Genome assembly of the Korean intertidal mud-creeper Batillaria attramentaria.</title>
        <authorList>
            <person name="Patra A.K."/>
            <person name="Ho P.T."/>
            <person name="Jun S."/>
            <person name="Lee S.J."/>
            <person name="Kim Y."/>
            <person name="Won Y.J."/>
        </authorList>
    </citation>
    <scope>NUCLEOTIDE SEQUENCE [LARGE SCALE GENOMIC DNA]</scope>
    <source>
        <strain evidence="2">Wonlab-2016</strain>
    </source>
</reference>
<feature type="region of interest" description="Disordered" evidence="1">
    <location>
        <begin position="33"/>
        <end position="124"/>
    </location>
</feature>
<sequence length="124" mass="13652">MSGNKGKLFENEPDTQLRSGSCILLILPSSPPLFPSLTLPPPPPRRAATLREPDELIASLSPRPVSTTQALRPSRAPREPRLLTNHTRSRPAKSTRPRHVTPIRLGLSGAKPRLLTTRGEEDTR</sequence>
<feature type="compositionally biased region" description="Basic residues" evidence="1">
    <location>
        <begin position="87"/>
        <end position="101"/>
    </location>
</feature>
<keyword evidence="3" id="KW-1185">Reference proteome</keyword>
<feature type="compositionally biased region" description="Pro residues" evidence="1">
    <location>
        <begin position="33"/>
        <end position="45"/>
    </location>
</feature>
<accession>A0ABD0KIC6</accession>
<dbReference type="Proteomes" id="UP001519460">
    <property type="component" value="Unassembled WGS sequence"/>
</dbReference>
<gene>
    <name evidence="2" type="ORF">BaRGS_00021905</name>
</gene>
<organism evidence="2 3">
    <name type="scientific">Batillaria attramentaria</name>
    <dbReference type="NCBI Taxonomy" id="370345"/>
    <lineage>
        <taxon>Eukaryota</taxon>
        <taxon>Metazoa</taxon>
        <taxon>Spiralia</taxon>
        <taxon>Lophotrochozoa</taxon>
        <taxon>Mollusca</taxon>
        <taxon>Gastropoda</taxon>
        <taxon>Caenogastropoda</taxon>
        <taxon>Sorbeoconcha</taxon>
        <taxon>Cerithioidea</taxon>
        <taxon>Batillariidae</taxon>
        <taxon>Batillaria</taxon>
    </lineage>
</organism>
<name>A0ABD0KIC6_9CAEN</name>
<dbReference type="EMBL" id="JACVVK020000172">
    <property type="protein sequence ID" value="KAK7486934.1"/>
    <property type="molecule type" value="Genomic_DNA"/>
</dbReference>
<protein>
    <submittedName>
        <fullName evidence="2">Uncharacterized protein</fullName>
    </submittedName>
</protein>
<evidence type="ECO:0000256" key="1">
    <source>
        <dbReference type="SAM" id="MobiDB-lite"/>
    </source>
</evidence>
<comment type="caution">
    <text evidence="2">The sequence shown here is derived from an EMBL/GenBank/DDBJ whole genome shotgun (WGS) entry which is preliminary data.</text>
</comment>
<evidence type="ECO:0000313" key="2">
    <source>
        <dbReference type="EMBL" id="KAK7486934.1"/>
    </source>
</evidence>
<evidence type="ECO:0000313" key="3">
    <source>
        <dbReference type="Proteomes" id="UP001519460"/>
    </source>
</evidence>
<proteinExistence type="predicted"/>
<dbReference type="AlphaFoldDB" id="A0ABD0KIC6"/>